<dbReference type="PANTHER" id="PTHR46087">
    <property type="entry name" value="PUTATIVE, EXPRESSED-RELATED"/>
    <property type="match status" value="1"/>
</dbReference>
<proteinExistence type="predicted"/>
<feature type="compositionally biased region" description="Low complexity" evidence="1">
    <location>
        <begin position="126"/>
        <end position="143"/>
    </location>
</feature>
<feature type="region of interest" description="Disordered" evidence="1">
    <location>
        <begin position="107"/>
        <end position="162"/>
    </location>
</feature>
<protein>
    <submittedName>
        <fullName evidence="2">Uncharacterized protein</fullName>
    </submittedName>
</protein>
<feature type="compositionally biased region" description="Polar residues" evidence="1">
    <location>
        <begin position="144"/>
        <end position="156"/>
    </location>
</feature>
<dbReference type="Proteomes" id="UP000712281">
    <property type="component" value="Unassembled WGS sequence"/>
</dbReference>
<dbReference type="AlphaFoldDB" id="A0A8S9KY41"/>
<gene>
    <name evidence="2" type="ORF">F2Q68_00007621</name>
</gene>
<evidence type="ECO:0000256" key="1">
    <source>
        <dbReference type="SAM" id="MobiDB-lite"/>
    </source>
</evidence>
<sequence length="685" mass="75629">MCNIAIFTQAFPDALFHQLLQAMVCADHESRMGAHRIFSVVLVPSSVCPNSVPKSRRPADMQRTLSRTVSVFSSSAALFRKLKMEADNSVDGAAKIERVSTLSRSQSRFASRGESVDEEEPKNNTSSVLSRLKSSYSRSQSVKRNPSSMVSDQNPLGGSEEKPVIPLRLSSHQICLLLSSIWVQSLSPHNMPQNYEAIANTYSLVLLFGRTKNSSNEVLVWSFQLAFSLRNLSLGGPLQPSRRRSLFTLATSMIIFSARAFNIPPLVNNAKTALQEKTVDPFLQLVEDSKLDAVFYGQEEQPAKSYGSKEDDDDALISLVAIEETTQSQPREHYAAMIMKFLGKLSDQDASSIKEQLVSDFIPIDGCPVGTQLTESPVHVHRSEDKNNKPREMDETQSLIPEIDAAPTPPEDQLALDTQPNAKTAFLLSIDELLSANVLKKPRMQLDIVHVATSLAQQTKVLSSVAIIGALRDMIRHLRKSIHCSLHDSTLGNEMIQYNLKFETAVEQCLVKLSQKVGDAGPILDIMAVMLESMSNITVMARTIVSAVFRTAQIIAAIPNLSYENKAFPDALFHHLLQAMVCADHESRMGAHRIFSVVLVPSSVCPDSVPKSRRPADMQRTLSRTVSVFSSSAALFRKQKVESDNGVDDTAKIERGSTLSMSKFIRGESFDEEETKNNTSSVLSR</sequence>
<organism evidence="2 3">
    <name type="scientific">Brassica cretica</name>
    <name type="common">Mustard</name>
    <dbReference type="NCBI Taxonomy" id="69181"/>
    <lineage>
        <taxon>Eukaryota</taxon>
        <taxon>Viridiplantae</taxon>
        <taxon>Streptophyta</taxon>
        <taxon>Embryophyta</taxon>
        <taxon>Tracheophyta</taxon>
        <taxon>Spermatophyta</taxon>
        <taxon>Magnoliopsida</taxon>
        <taxon>eudicotyledons</taxon>
        <taxon>Gunneridae</taxon>
        <taxon>Pentapetalae</taxon>
        <taxon>rosids</taxon>
        <taxon>malvids</taxon>
        <taxon>Brassicales</taxon>
        <taxon>Brassicaceae</taxon>
        <taxon>Brassiceae</taxon>
        <taxon>Brassica</taxon>
    </lineage>
</organism>
<dbReference type="EMBL" id="QGKW02000717">
    <property type="protein sequence ID" value="KAF2598066.1"/>
    <property type="molecule type" value="Genomic_DNA"/>
</dbReference>
<reference evidence="2" key="1">
    <citation type="submission" date="2019-12" db="EMBL/GenBank/DDBJ databases">
        <title>Genome sequencing and annotation of Brassica cretica.</title>
        <authorList>
            <person name="Studholme D.J."/>
            <person name="Sarris P.F."/>
        </authorList>
    </citation>
    <scope>NUCLEOTIDE SEQUENCE</scope>
    <source>
        <strain evidence="2">PFS-001/15</strain>
        <tissue evidence="2">Leaf</tissue>
    </source>
</reference>
<evidence type="ECO:0000313" key="2">
    <source>
        <dbReference type="EMBL" id="KAF2598066.1"/>
    </source>
</evidence>
<dbReference type="InterPro" id="IPR055296">
    <property type="entry name" value="SRL2-like"/>
</dbReference>
<evidence type="ECO:0000313" key="3">
    <source>
        <dbReference type="Proteomes" id="UP000712281"/>
    </source>
</evidence>
<dbReference type="PANTHER" id="PTHR46087:SF7">
    <property type="entry name" value="CYCLIN-LIKE PROTEIN"/>
    <property type="match status" value="1"/>
</dbReference>
<feature type="region of interest" description="Disordered" evidence="1">
    <location>
        <begin position="376"/>
        <end position="395"/>
    </location>
</feature>
<feature type="compositionally biased region" description="Basic and acidic residues" evidence="1">
    <location>
        <begin position="381"/>
        <end position="394"/>
    </location>
</feature>
<accession>A0A8S9KY41</accession>
<comment type="caution">
    <text evidence="2">The sequence shown here is derived from an EMBL/GenBank/DDBJ whole genome shotgun (WGS) entry which is preliminary data.</text>
</comment>
<name>A0A8S9KY41_BRACR</name>